<gene>
    <name evidence="1" type="ORF">QQA45_04330</name>
</gene>
<dbReference type="RefSeq" id="WP_285153012.1">
    <property type="nucleotide sequence ID" value="NZ_CAUPPJ010000003.1"/>
</dbReference>
<reference evidence="1 2" key="1">
    <citation type="submission" date="2023-06" db="EMBL/GenBank/DDBJ databases">
        <title>Antibody response to the Sneathia vaginalis cytopathogenic toxin A during pregnancy.</title>
        <authorList>
            <person name="Mccoy Z.T."/>
            <person name="Serrano M.G."/>
            <person name="Spaine K."/>
            <person name="Edwards D.J."/>
            <person name="Buck G.A."/>
            <person name="Jefferson K."/>
        </authorList>
    </citation>
    <scope>NUCLEOTIDE SEQUENCE [LARGE SCALE GENOMIC DNA]</scope>
    <source>
        <strain evidence="1 2">CCUG 42621</strain>
    </source>
</reference>
<sequence length="68" mass="8012">MRNNNFTIEEFLDLQKSIKTKLHLRDACGGNVIEIEDKNEVKNIQEYFEKKGISVNFSPDKKYVYKLS</sequence>
<name>A0ABT7HJM9_9FUSO</name>
<protein>
    <submittedName>
        <fullName evidence="1">Uncharacterized protein</fullName>
    </submittedName>
</protein>
<accession>A0ABT7HJM9</accession>
<dbReference type="EMBL" id="JASSPP010000006">
    <property type="protein sequence ID" value="MDK9580741.1"/>
    <property type="molecule type" value="Genomic_DNA"/>
</dbReference>
<proteinExistence type="predicted"/>
<evidence type="ECO:0000313" key="1">
    <source>
        <dbReference type="EMBL" id="MDK9580741.1"/>
    </source>
</evidence>
<dbReference type="Proteomes" id="UP001225134">
    <property type="component" value="Unassembled WGS sequence"/>
</dbReference>
<keyword evidence="2" id="KW-1185">Reference proteome</keyword>
<comment type="caution">
    <text evidence="1">The sequence shown here is derived from an EMBL/GenBank/DDBJ whole genome shotgun (WGS) entry which is preliminary data.</text>
</comment>
<organism evidence="1 2">
    <name type="scientific">Sneathia sanguinegens</name>
    <dbReference type="NCBI Taxonomy" id="40543"/>
    <lineage>
        <taxon>Bacteria</taxon>
        <taxon>Fusobacteriati</taxon>
        <taxon>Fusobacteriota</taxon>
        <taxon>Fusobacteriia</taxon>
        <taxon>Fusobacteriales</taxon>
        <taxon>Leptotrichiaceae</taxon>
        <taxon>Sneathia</taxon>
    </lineage>
</organism>
<evidence type="ECO:0000313" key="2">
    <source>
        <dbReference type="Proteomes" id="UP001225134"/>
    </source>
</evidence>